<dbReference type="SMART" id="SM00491">
    <property type="entry name" value="HELICc2"/>
    <property type="match status" value="1"/>
</dbReference>
<dbReference type="InterPro" id="IPR042493">
    <property type="entry name" value="XPD_DNA_FeS"/>
</dbReference>
<evidence type="ECO:0000256" key="11">
    <source>
        <dbReference type="ARBA" id="ARBA00023204"/>
    </source>
</evidence>
<comment type="similarity">
    <text evidence="13">Belongs to the helicase family. DinG subfamily.</text>
</comment>
<evidence type="ECO:0000256" key="12">
    <source>
        <dbReference type="ARBA" id="ARBA00023235"/>
    </source>
</evidence>
<dbReference type="Gene3D" id="3.90.320.10">
    <property type="match status" value="1"/>
</dbReference>
<evidence type="ECO:0000256" key="5">
    <source>
        <dbReference type="ARBA" id="ARBA00022801"/>
    </source>
</evidence>
<evidence type="ECO:0000256" key="10">
    <source>
        <dbReference type="ARBA" id="ARBA00023125"/>
    </source>
</evidence>
<keyword evidence="10" id="KW-0238">DNA-binding</keyword>
<dbReference type="GO" id="GO:0046872">
    <property type="term" value="F:metal ion binding"/>
    <property type="evidence" value="ECO:0007669"/>
    <property type="project" value="UniProtKB-KW"/>
</dbReference>
<sequence>MTTKIGVRELVEFVLRSGDLNARQNSQNTAAQGARIHRQLQKKHAADNYQREVYLKRTVHMNGQDYVIDGRADGIYQTDKQNYRIEEIKTSDNDFGELTPNTLTLYWGQVKVYGYFLMEDQNLDEITLQLIYYQTTTEQITQTDKTFTKKELKDFFQSLIDDYEFWLVLREEWHQKRNASIKQVTFPFPEYRAGQRELAVAVYKTIVLQKRLFVEAPTGTGKTISTLFPAVKALGEDKIQRVFYLTAKQSTRHVAEEAVQLLSQQGLQLKSITLTAKDKIIFPEEVDVAPDKNPYMLGYYDRLKPALQDLLENENQLTRTVIETYARKHQLDPFEFSLDASLFADVIICDYNYLFDPIVYLQRFFSEPDKDNFFLIDEAHNLVSRSRDMYSAELTSGATSQLIQLAKEDHFAIEKDNLVKQTRKLKRSFTAVTKELRDTKRAEETSQAPLDKFNNSLNHWLEFIHDWLPQQPDNSFTTAVLNLYFSGLTYLKIADLYNETYQTLLQYDEATKLSTIKQLCLDPSAFLDQSLKKGAGAVLFSATLSPVDYYQEVLGNDETSLAFQLPSPFSATKQAIMIAQYVQTTYQKRAANLTKIVMSLGQLIQGKKGNYLFFFPSYSYLETVYAAFQTAYPDIELTKQVSAMTDLERQSFLAQFKESPTQSLVGFCVLGGIFAEGIDLKGSRLIGVAIVSVGLPGLSTERNLVRDYFDHKNGAGFQYAYQLPGMNHVLQAAGRLIRGSKDAGPVLLLDQRFGSSRYTKLFPSHWQRYQRVHTLEQLSKSLHDFWQNNQS</sequence>
<keyword evidence="4" id="KW-0227">DNA damage</keyword>
<evidence type="ECO:0000256" key="6">
    <source>
        <dbReference type="ARBA" id="ARBA00022806"/>
    </source>
</evidence>
<dbReference type="Pfam" id="PF13307">
    <property type="entry name" value="Helicase_C_2"/>
    <property type="match status" value="1"/>
</dbReference>
<keyword evidence="6 14" id="KW-0347">Helicase</keyword>
<evidence type="ECO:0000256" key="8">
    <source>
        <dbReference type="ARBA" id="ARBA00023004"/>
    </source>
</evidence>
<keyword evidence="11" id="KW-0234">DNA repair</keyword>
<dbReference type="KEGG" id="lbt:AYR52_10375"/>
<keyword evidence="12" id="KW-0413">Isomerase</keyword>
<evidence type="ECO:0000256" key="9">
    <source>
        <dbReference type="ARBA" id="ARBA00023014"/>
    </source>
</evidence>
<dbReference type="Pfam" id="PF06733">
    <property type="entry name" value="DEAD_2"/>
    <property type="match status" value="1"/>
</dbReference>
<name>A0A192GZ57_9LACO</name>
<evidence type="ECO:0000256" key="4">
    <source>
        <dbReference type="ARBA" id="ARBA00022763"/>
    </source>
</evidence>
<keyword evidence="8" id="KW-0408">Iron</keyword>
<dbReference type="GO" id="GO:0003677">
    <property type="term" value="F:DNA binding"/>
    <property type="evidence" value="ECO:0007669"/>
    <property type="project" value="UniProtKB-KW"/>
</dbReference>
<dbReference type="SMART" id="SM00488">
    <property type="entry name" value="DEXDc2"/>
    <property type="match status" value="1"/>
</dbReference>
<dbReference type="PROSITE" id="PS51193">
    <property type="entry name" value="HELICASE_ATP_BIND_2"/>
    <property type="match status" value="1"/>
</dbReference>
<keyword evidence="5" id="KW-0378">Hydrolase</keyword>
<protein>
    <submittedName>
        <fullName evidence="14">ATP-dependent helicase</fullName>
    </submittedName>
</protein>
<evidence type="ECO:0000313" key="14">
    <source>
        <dbReference type="EMBL" id="ANK61814.1"/>
    </source>
</evidence>
<dbReference type="GO" id="GO:0003678">
    <property type="term" value="F:DNA helicase activity"/>
    <property type="evidence" value="ECO:0007669"/>
    <property type="project" value="InterPro"/>
</dbReference>
<keyword evidence="2" id="KW-0479">Metal-binding</keyword>
<dbReference type="GO" id="GO:0051539">
    <property type="term" value="F:4 iron, 4 sulfur cluster binding"/>
    <property type="evidence" value="ECO:0007669"/>
    <property type="project" value="UniProtKB-KW"/>
</dbReference>
<keyword evidence="7" id="KW-0067">ATP-binding</keyword>
<dbReference type="Gene3D" id="1.10.30.20">
    <property type="entry name" value="Bacterial XPD DNA helicase, FeS cluster domain"/>
    <property type="match status" value="1"/>
</dbReference>
<dbReference type="SUPFAM" id="SSF52540">
    <property type="entry name" value="P-loop containing nucleoside triphosphate hydrolases"/>
    <property type="match status" value="2"/>
</dbReference>
<dbReference type="OrthoDB" id="9765586at2"/>
<dbReference type="RefSeq" id="WP_068225933.1">
    <property type="nucleotide sequence ID" value="NZ_CP014623.1"/>
</dbReference>
<dbReference type="InterPro" id="IPR027417">
    <property type="entry name" value="P-loop_NTPase"/>
</dbReference>
<evidence type="ECO:0000256" key="2">
    <source>
        <dbReference type="ARBA" id="ARBA00022723"/>
    </source>
</evidence>
<gene>
    <name evidence="14" type="ORF">AYR53_02950</name>
</gene>
<dbReference type="InterPro" id="IPR045028">
    <property type="entry name" value="DinG/Rad3-like"/>
</dbReference>
<dbReference type="Proteomes" id="UP000078582">
    <property type="component" value="Chromosome"/>
</dbReference>
<proteinExistence type="inferred from homology"/>
<dbReference type="InterPro" id="IPR011545">
    <property type="entry name" value="DEAD/DEAH_box_helicase_dom"/>
</dbReference>
<keyword evidence="3" id="KW-0547">Nucleotide-binding</keyword>
<dbReference type="PANTHER" id="PTHR11472">
    <property type="entry name" value="DNA REPAIR DEAD HELICASE RAD3/XP-D SUBFAMILY MEMBER"/>
    <property type="match status" value="1"/>
</dbReference>
<dbReference type="InterPro" id="IPR006554">
    <property type="entry name" value="Helicase-like_DEXD_c2"/>
</dbReference>
<dbReference type="AlphaFoldDB" id="A0A192GZ57"/>
<dbReference type="GO" id="GO:0016818">
    <property type="term" value="F:hydrolase activity, acting on acid anhydrides, in phosphorus-containing anhydrides"/>
    <property type="evidence" value="ECO:0007669"/>
    <property type="project" value="InterPro"/>
</dbReference>
<dbReference type="Gene3D" id="1.10.275.40">
    <property type="match status" value="1"/>
</dbReference>
<dbReference type="InterPro" id="IPR006555">
    <property type="entry name" value="ATP-dep_Helicase_C"/>
</dbReference>
<accession>A0A192GZ57</accession>
<organism evidence="14 15">
    <name type="scientific">Loigolactobacillus backii</name>
    <dbReference type="NCBI Taxonomy" id="375175"/>
    <lineage>
        <taxon>Bacteria</taxon>
        <taxon>Bacillati</taxon>
        <taxon>Bacillota</taxon>
        <taxon>Bacilli</taxon>
        <taxon>Lactobacillales</taxon>
        <taxon>Lactobacillaceae</taxon>
        <taxon>Loigolactobacillus</taxon>
    </lineage>
</organism>
<dbReference type="EMBL" id="CP014873">
    <property type="protein sequence ID" value="ANK61814.1"/>
    <property type="molecule type" value="Genomic_DNA"/>
</dbReference>
<dbReference type="Gene3D" id="3.40.50.300">
    <property type="entry name" value="P-loop containing nucleotide triphosphate hydrolases"/>
    <property type="match status" value="2"/>
</dbReference>
<evidence type="ECO:0000256" key="7">
    <source>
        <dbReference type="ARBA" id="ARBA00022840"/>
    </source>
</evidence>
<dbReference type="InterPro" id="IPR010614">
    <property type="entry name" value="RAD3-like_helicase_DEAD"/>
</dbReference>
<dbReference type="GO" id="GO:0006281">
    <property type="term" value="P:DNA repair"/>
    <property type="evidence" value="ECO:0007669"/>
    <property type="project" value="UniProtKB-KW"/>
</dbReference>
<dbReference type="Pfam" id="PF00270">
    <property type="entry name" value="DEAD"/>
    <property type="match status" value="1"/>
</dbReference>
<dbReference type="GO" id="GO:0005524">
    <property type="term" value="F:ATP binding"/>
    <property type="evidence" value="ECO:0007669"/>
    <property type="project" value="UniProtKB-KW"/>
</dbReference>
<keyword evidence="1" id="KW-0004">4Fe-4S</keyword>
<keyword evidence="15" id="KW-1185">Reference proteome</keyword>
<evidence type="ECO:0000256" key="1">
    <source>
        <dbReference type="ARBA" id="ARBA00022485"/>
    </source>
</evidence>
<evidence type="ECO:0000256" key="3">
    <source>
        <dbReference type="ARBA" id="ARBA00022741"/>
    </source>
</evidence>
<evidence type="ECO:0000313" key="15">
    <source>
        <dbReference type="Proteomes" id="UP000078582"/>
    </source>
</evidence>
<dbReference type="InterPro" id="IPR014013">
    <property type="entry name" value="Helic_SF1/SF2_ATP-bd_DinG/Rad3"/>
</dbReference>
<dbReference type="PANTHER" id="PTHR11472:SF34">
    <property type="entry name" value="REGULATOR OF TELOMERE ELONGATION HELICASE 1"/>
    <property type="match status" value="1"/>
</dbReference>
<dbReference type="InterPro" id="IPR011604">
    <property type="entry name" value="PDDEXK-like_dom_sf"/>
</dbReference>
<keyword evidence="9" id="KW-0411">Iron-sulfur</keyword>
<dbReference type="GeneID" id="42981196"/>
<dbReference type="STRING" id="375175.AYR53_02950"/>
<evidence type="ECO:0000256" key="13">
    <source>
        <dbReference type="ARBA" id="ARBA00038058"/>
    </source>
</evidence>
<reference evidence="14 15" key="1">
    <citation type="submission" date="2016-03" db="EMBL/GenBank/DDBJ databases">
        <title>Pediococcus and Lactobacillus from brewery environment - whole genome sequencing and assembly.</title>
        <authorList>
            <person name="Behr J."/>
            <person name="Geissler A.J."/>
            <person name="Vogel R.F."/>
        </authorList>
    </citation>
    <scope>NUCLEOTIDE SEQUENCE [LARGE SCALE GENOMIC DNA]</scope>
    <source>
        <strain evidence="14 15">TMW 1.1989</strain>
    </source>
</reference>